<proteinExistence type="inferred from homology"/>
<dbReference type="EC" id="3.4.21.107" evidence="4"/>
<evidence type="ECO:0000256" key="16">
    <source>
        <dbReference type="SAM" id="MobiDB-lite"/>
    </source>
</evidence>
<dbReference type="SMART" id="SM00228">
    <property type="entry name" value="PDZ"/>
    <property type="match status" value="2"/>
</dbReference>
<evidence type="ECO:0000256" key="9">
    <source>
        <dbReference type="ARBA" id="ARBA00022764"/>
    </source>
</evidence>
<evidence type="ECO:0000256" key="12">
    <source>
        <dbReference type="ARBA" id="ARBA00023016"/>
    </source>
</evidence>
<evidence type="ECO:0000256" key="2">
    <source>
        <dbReference type="ARBA" id="ARBA00004418"/>
    </source>
</evidence>
<comment type="similarity">
    <text evidence="3">Belongs to the peptidase S1C family.</text>
</comment>
<dbReference type="SUPFAM" id="SSF50494">
    <property type="entry name" value="Trypsin-like serine proteases"/>
    <property type="match status" value="1"/>
</dbReference>
<evidence type="ECO:0000256" key="5">
    <source>
        <dbReference type="ARBA" id="ARBA00013958"/>
    </source>
</evidence>
<reference evidence="18" key="1">
    <citation type="submission" date="2022-10" db="EMBL/GenBank/DDBJ databases">
        <authorList>
            <person name="Botero Cardona J."/>
        </authorList>
    </citation>
    <scope>NUCLEOTIDE SEQUENCE</scope>
    <source>
        <strain evidence="18">LMG 31819</strain>
        <strain evidence="19">R-53529</strain>
    </source>
</reference>
<dbReference type="EMBL" id="CAMXCS010000001">
    <property type="protein sequence ID" value="CAI3933560.1"/>
    <property type="molecule type" value="Genomic_DNA"/>
</dbReference>
<feature type="binding site" evidence="15">
    <location>
        <position position="148"/>
    </location>
    <ligand>
        <name>substrate</name>
    </ligand>
</feature>
<feature type="binding site" evidence="15">
    <location>
        <begin position="250"/>
        <end position="252"/>
    </location>
    <ligand>
        <name>substrate</name>
    </ligand>
</feature>
<dbReference type="PANTHER" id="PTHR22939">
    <property type="entry name" value="SERINE PROTEASE FAMILY S1C HTRA-RELATED"/>
    <property type="match status" value="1"/>
</dbReference>
<evidence type="ECO:0000256" key="13">
    <source>
        <dbReference type="ARBA" id="ARBA00032850"/>
    </source>
</evidence>
<evidence type="ECO:0000313" key="19">
    <source>
        <dbReference type="EMBL" id="CAI3933560.1"/>
    </source>
</evidence>
<feature type="domain" description="PDZ" evidence="17">
    <location>
        <begin position="296"/>
        <end position="372"/>
    </location>
</feature>
<comment type="caution">
    <text evidence="18">The sequence shown here is derived from an EMBL/GenBank/DDBJ whole genome shotgun (WGS) entry which is preliminary data.</text>
</comment>
<evidence type="ECO:0000313" key="21">
    <source>
        <dbReference type="Proteomes" id="UP001154259"/>
    </source>
</evidence>
<dbReference type="Proteomes" id="UP001154255">
    <property type="component" value="Unassembled WGS sequence"/>
</dbReference>
<evidence type="ECO:0000256" key="8">
    <source>
        <dbReference type="ARBA" id="ARBA00022737"/>
    </source>
</evidence>
<evidence type="ECO:0000313" key="20">
    <source>
        <dbReference type="Proteomes" id="UP001154255"/>
    </source>
</evidence>
<dbReference type="InterPro" id="IPR036034">
    <property type="entry name" value="PDZ_sf"/>
</dbReference>
<dbReference type="Pfam" id="PF13180">
    <property type="entry name" value="PDZ_2"/>
    <property type="match status" value="1"/>
</dbReference>
<name>A0A9W4TM56_9PROT</name>
<gene>
    <name evidence="19" type="ORF">R53529_LOCUS673</name>
    <name evidence="18" type="ORF">R53530_LOCUS428</name>
</gene>
<dbReference type="PANTHER" id="PTHR22939:SF130">
    <property type="entry name" value="PERIPLASMIC SERINE ENDOPROTEASE DEGP-LIKE-RELATED"/>
    <property type="match status" value="1"/>
</dbReference>
<dbReference type="GO" id="GO:0042597">
    <property type="term" value="C:periplasmic space"/>
    <property type="evidence" value="ECO:0007669"/>
    <property type="project" value="UniProtKB-SubCell"/>
</dbReference>
<dbReference type="InterPro" id="IPR001478">
    <property type="entry name" value="PDZ"/>
</dbReference>
<evidence type="ECO:0000256" key="1">
    <source>
        <dbReference type="ARBA" id="ARBA00001772"/>
    </source>
</evidence>
<evidence type="ECO:0000256" key="14">
    <source>
        <dbReference type="PIRSR" id="PIRSR611782-1"/>
    </source>
</evidence>
<keyword evidence="9" id="KW-0574">Periplasm</keyword>
<evidence type="ECO:0000256" key="7">
    <source>
        <dbReference type="ARBA" id="ARBA00022729"/>
    </source>
</evidence>
<dbReference type="InterPro" id="IPR011782">
    <property type="entry name" value="Pept_S1C_Do"/>
</dbReference>
<comment type="subcellular location">
    <subcellularLocation>
        <location evidence="2">Periplasm</location>
    </subcellularLocation>
</comment>
<keyword evidence="6" id="KW-0645">Protease</keyword>
<evidence type="ECO:0000259" key="17">
    <source>
        <dbReference type="PROSITE" id="PS50106"/>
    </source>
</evidence>
<dbReference type="Pfam" id="PF13365">
    <property type="entry name" value="Trypsin_2"/>
    <property type="match status" value="1"/>
</dbReference>
<keyword evidence="11" id="KW-0720">Serine protease</keyword>
<dbReference type="InterPro" id="IPR001940">
    <property type="entry name" value="Peptidase_S1C"/>
</dbReference>
<evidence type="ECO:0000256" key="15">
    <source>
        <dbReference type="PIRSR" id="PIRSR611782-2"/>
    </source>
</evidence>
<feature type="active site" description="Charge relay system" evidence="14">
    <location>
        <position position="178"/>
    </location>
</feature>
<feature type="binding site" evidence="15">
    <location>
        <position position="178"/>
    </location>
    <ligand>
        <name>substrate</name>
    </ligand>
</feature>
<sequence>MKMRKRFLMQPYCLLFIGTTCLFPVSEVKAQSSIFSLPFFHKTELICRSQRVPDSFADLADKLLPTVVNISSSKVVKPGQTTDDDEEDDSDEGDDDNNAAPDPNSPFEKFFRNYMNNRGVPDDGNNHLQALGSGFVVDPAGWIVTNYHVIKDADQITVTLQNNHMLKATLKGVDERTDLALLKINPKTPLTATSFGNSDQSRVGDWVLAIGNPYGLSGTVTSGIISSRGRDIEQGPYDDFIQTDAPINKGNSGGPLFNMKGEVIGINTAIFSPSGGSIGIAFAIPSNEAKGIIDQLKKTGKVARGWVGIRIQEVSETIADSLNIQPFQGALVVQVDPKGPAAKAGVKAGDVIQTLDGSNVTAHTMPRLVAQMTANSKASIGVLRQGKQIVLPIVIESLPDDGNVQPDPHHDIQEEKEKIVLLKDLGVSVSNMTDLLRQKYNLSEKQQGIVIVKVDSHKGKNTSDLKVGDVIIGTNKSNITQATELQKEVTLFKQEAKKKNQRKPTMLLLIQSGDAMRWVAVPMQDNKK</sequence>
<keyword evidence="12" id="KW-0346">Stress response</keyword>
<dbReference type="EMBL" id="CAMXCM010000001">
    <property type="protein sequence ID" value="CAI3927437.1"/>
    <property type="molecule type" value="Genomic_DNA"/>
</dbReference>
<dbReference type="AlphaFoldDB" id="A0A9W4TM56"/>
<feature type="compositionally biased region" description="Acidic residues" evidence="16">
    <location>
        <begin position="82"/>
        <end position="97"/>
    </location>
</feature>
<evidence type="ECO:0000313" key="18">
    <source>
        <dbReference type="EMBL" id="CAI3927437.1"/>
    </source>
</evidence>
<dbReference type="Proteomes" id="UP001154259">
    <property type="component" value="Unassembled WGS sequence"/>
</dbReference>
<feature type="region of interest" description="Disordered" evidence="16">
    <location>
        <begin position="74"/>
        <end position="108"/>
    </location>
</feature>
<dbReference type="PRINTS" id="PR00834">
    <property type="entry name" value="PROTEASES2C"/>
</dbReference>
<dbReference type="RefSeq" id="WP_271789110.1">
    <property type="nucleotide sequence ID" value="NZ_CAMXCJ010000001.1"/>
</dbReference>
<evidence type="ECO:0000256" key="11">
    <source>
        <dbReference type="ARBA" id="ARBA00022825"/>
    </source>
</evidence>
<dbReference type="Gene3D" id="2.30.42.10">
    <property type="match status" value="2"/>
</dbReference>
<organism evidence="18 20">
    <name type="scientific">Commensalibacter communis</name>
    <dbReference type="NCBI Taxonomy" id="2972786"/>
    <lineage>
        <taxon>Bacteria</taxon>
        <taxon>Pseudomonadati</taxon>
        <taxon>Pseudomonadota</taxon>
        <taxon>Alphaproteobacteria</taxon>
        <taxon>Acetobacterales</taxon>
        <taxon>Acetobacteraceae</taxon>
    </lineage>
</organism>
<dbReference type="NCBIfam" id="TIGR02037">
    <property type="entry name" value="degP_htrA_DO"/>
    <property type="match status" value="1"/>
</dbReference>
<dbReference type="Gene3D" id="2.40.10.120">
    <property type="match status" value="1"/>
</dbReference>
<dbReference type="GO" id="GO:0004252">
    <property type="term" value="F:serine-type endopeptidase activity"/>
    <property type="evidence" value="ECO:0007669"/>
    <property type="project" value="InterPro"/>
</dbReference>
<keyword evidence="8" id="KW-0677">Repeat</keyword>
<dbReference type="GO" id="GO:0006508">
    <property type="term" value="P:proteolysis"/>
    <property type="evidence" value="ECO:0007669"/>
    <property type="project" value="UniProtKB-KW"/>
</dbReference>
<comment type="catalytic activity">
    <reaction evidence="1">
        <text>Acts on substrates that are at least partially unfolded. The cleavage site P1 residue is normally between a pair of hydrophobic residues, such as Val-|-Val.</text>
        <dbReference type="EC" id="3.4.21.107"/>
    </reaction>
</comment>
<dbReference type="SUPFAM" id="SSF50156">
    <property type="entry name" value="PDZ domain-like"/>
    <property type="match status" value="2"/>
</dbReference>
<evidence type="ECO:0000256" key="6">
    <source>
        <dbReference type="ARBA" id="ARBA00022670"/>
    </source>
</evidence>
<keyword evidence="7" id="KW-0732">Signal</keyword>
<evidence type="ECO:0000256" key="4">
    <source>
        <dbReference type="ARBA" id="ARBA00013035"/>
    </source>
</evidence>
<accession>A0A9W4TM56</accession>
<evidence type="ECO:0000256" key="10">
    <source>
        <dbReference type="ARBA" id="ARBA00022801"/>
    </source>
</evidence>
<dbReference type="PROSITE" id="PS50106">
    <property type="entry name" value="PDZ"/>
    <property type="match status" value="1"/>
</dbReference>
<feature type="active site" description="Charge relay system" evidence="14">
    <location>
        <position position="252"/>
    </location>
</feature>
<dbReference type="InterPro" id="IPR009003">
    <property type="entry name" value="Peptidase_S1_PA"/>
</dbReference>
<evidence type="ECO:0000256" key="3">
    <source>
        <dbReference type="ARBA" id="ARBA00010541"/>
    </source>
</evidence>
<feature type="active site" description="Charge relay system" evidence="14">
    <location>
        <position position="148"/>
    </location>
</feature>
<dbReference type="FunFam" id="2.40.10.120:FF:000007">
    <property type="entry name" value="Periplasmic serine endoprotease DegP-like"/>
    <property type="match status" value="1"/>
</dbReference>
<dbReference type="FunFam" id="2.40.10.10:FF:000001">
    <property type="entry name" value="Periplasmic serine protease DegS"/>
    <property type="match status" value="1"/>
</dbReference>
<protein>
    <recommendedName>
        <fullName evidence="5">Probable periplasmic serine endoprotease DegP-like</fullName>
        <ecNumber evidence="4">3.4.21.107</ecNumber>
    </recommendedName>
    <alternativeName>
        <fullName evidence="13">Protease Do</fullName>
    </alternativeName>
</protein>
<dbReference type="CDD" id="cd10839">
    <property type="entry name" value="cpPDZ1_DegP-like"/>
    <property type="match status" value="1"/>
</dbReference>
<keyword evidence="21" id="KW-1185">Reference proteome</keyword>
<keyword evidence="10" id="KW-0378">Hydrolase</keyword>